<gene>
    <name evidence="2" type="ORF">HMPREF9450_02231</name>
</gene>
<dbReference type="HOGENOM" id="CLU_2152987_0_0_10"/>
<evidence type="ECO:0000313" key="2">
    <source>
        <dbReference type="EMBL" id="EHB92182.1"/>
    </source>
</evidence>
<feature type="region of interest" description="Disordered" evidence="1">
    <location>
        <begin position="1"/>
        <end position="47"/>
    </location>
</feature>
<organism evidence="2 3">
    <name type="scientific">Alistipes indistinctus YIT 12060</name>
    <dbReference type="NCBI Taxonomy" id="742725"/>
    <lineage>
        <taxon>Bacteria</taxon>
        <taxon>Pseudomonadati</taxon>
        <taxon>Bacteroidota</taxon>
        <taxon>Bacteroidia</taxon>
        <taxon>Bacteroidales</taxon>
        <taxon>Rikenellaceae</taxon>
        <taxon>Alistipes</taxon>
    </lineage>
</organism>
<keyword evidence="3" id="KW-1185">Reference proteome</keyword>
<sequence length="111" mass="12610">MYAECKNRNVRRGEIYDTKNNKNSYKKLNNKQMHRKEKKKRSDGKKRNLTDYFAPAYNFSIPSSNRACSVAAAVTAEPLSILAISATRASEESLRMRDSVPSGVSSLYTRK</sequence>
<name>G5H9E5_9BACT</name>
<feature type="compositionally biased region" description="Polar residues" evidence="1">
    <location>
        <begin position="102"/>
        <end position="111"/>
    </location>
</feature>
<comment type="caution">
    <text evidence="2">The sequence shown here is derived from an EMBL/GenBank/DDBJ whole genome shotgun (WGS) entry which is preliminary data.</text>
</comment>
<feature type="compositionally biased region" description="Basic residues" evidence="1">
    <location>
        <begin position="24"/>
        <end position="44"/>
    </location>
</feature>
<feature type="region of interest" description="Disordered" evidence="1">
    <location>
        <begin position="90"/>
        <end position="111"/>
    </location>
</feature>
<evidence type="ECO:0000256" key="1">
    <source>
        <dbReference type="SAM" id="MobiDB-lite"/>
    </source>
</evidence>
<dbReference type="AlphaFoldDB" id="G5H9E5"/>
<feature type="compositionally biased region" description="Basic and acidic residues" evidence="1">
    <location>
        <begin position="1"/>
        <end position="20"/>
    </location>
</feature>
<reference evidence="2 3" key="1">
    <citation type="submission" date="2011-08" db="EMBL/GenBank/DDBJ databases">
        <title>The Genome Sequence of Alistipes indistinctus YIT 12060.</title>
        <authorList>
            <consortium name="The Broad Institute Genome Sequencing Platform"/>
            <person name="Earl A."/>
            <person name="Ward D."/>
            <person name="Feldgarden M."/>
            <person name="Gevers D."/>
            <person name="Morotomi M."/>
            <person name="Young S.K."/>
            <person name="Zeng Q."/>
            <person name="Gargeya S."/>
            <person name="Fitzgerald M."/>
            <person name="Haas B."/>
            <person name="Abouelleil A."/>
            <person name="Alvarado L."/>
            <person name="Arachchi H.M."/>
            <person name="Berlin A."/>
            <person name="Brown A."/>
            <person name="Chapman S.B."/>
            <person name="Chen Z."/>
            <person name="Dunbar C."/>
            <person name="Freedman E."/>
            <person name="Gearin G."/>
            <person name="Gellesch M."/>
            <person name="Goldberg J."/>
            <person name="Griggs A."/>
            <person name="Gujja S."/>
            <person name="Heiman D."/>
            <person name="Howarth C."/>
            <person name="Larson L."/>
            <person name="Lui A."/>
            <person name="MacDonald P.J.P."/>
            <person name="Montmayeur A."/>
            <person name="Murphy C."/>
            <person name="Neiman D."/>
            <person name="Pearson M."/>
            <person name="Priest M."/>
            <person name="Roberts A."/>
            <person name="Saif S."/>
            <person name="Shea T."/>
            <person name="Shenoy N."/>
            <person name="Sisk P."/>
            <person name="Stolte C."/>
            <person name="Sykes S."/>
            <person name="Wortman J."/>
            <person name="Nusbaum C."/>
            <person name="Birren B."/>
        </authorList>
    </citation>
    <scope>NUCLEOTIDE SEQUENCE [LARGE SCALE GENOMIC DNA]</scope>
    <source>
        <strain evidence="2 3">YIT 12060</strain>
    </source>
</reference>
<proteinExistence type="predicted"/>
<dbReference type="STRING" id="742725.HMPREF9450_02231"/>
<dbReference type="Proteomes" id="UP000006008">
    <property type="component" value="Unassembled WGS sequence"/>
</dbReference>
<dbReference type="EMBL" id="ADLD01000013">
    <property type="protein sequence ID" value="EHB92182.1"/>
    <property type="molecule type" value="Genomic_DNA"/>
</dbReference>
<protein>
    <submittedName>
        <fullName evidence="2">Uncharacterized protein</fullName>
    </submittedName>
</protein>
<accession>G5H9E5</accession>
<evidence type="ECO:0000313" key="3">
    <source>
        <dbReference type="Proteomes" id="UP000006008"/>
    </source>
</evidence>